<dbReference type="GO" id="GO:0017057">
    <property type="term" value="F:6-phosphogluconolactonase activity"/>
    <property type="evidence" value="ECO:0007669"/>
    <property type="project" value="UniProtKB-UniRule"/>
</dbReference>
<evidence type="ECO:0000256" key="3">
    <source>
        <dbReference type="ARBA" id="ARBA00004961"/>
    </source>
</evidence>
<evidence type="ECO:0000313" key="9">
    <source>
        <dbReference type="EMBL" id="SDQ11752.1"/>
    </source>
</evidence>
<dbReference type="UniPathway" id="UPA00115">
    <property type="reaction ID" value="UER00409"/>
</dbReference>
<comment type="catalytic activity">
    <reaction evidence="1 7">
        <text>6-phospho-D-glucono-1,5-lactone + H2O = 6-phospho-D-gluconate + H(+)</text>
        <dbReference type="Rhea" id="RHEA:12556"/>
        <dbReference type="ChEBI" id="CHEBI:15377"/>
        <dbReference type="ChEBI" id="CHEBI:15378"/>
        <dbReference type="ChEBI" id="CHEBI:57955"/>
        <dbReference type="ChEBI" id="CHEBI:58759"/>
        <dbReference type="EC" id="3.1.1.31"/>
    </reaction>
</comment>
<protein>
    <recommendedName>
        <fullName evidence="6 7">6-phosphogluconolactonase</fullName>
        <shortName evidence="7">6PGL</shortName>
        <ecNumber evidence="5 7">3.1.1.31</ecNumber>
    </recommendedName>
</protein>
<dbReference type="Pfam" id="PF01182">
    <property type="entry name" value="Glucosamine_iso"/>
    <property type="match status" value="1"/>
</dbReference>
<dbReference type="Proteomes" id="UP000199301">
    <property type="component" value="Unassembled WGS sequence"/>
</dbReference>
<reference evidence="10" key="1">
    <citation type="submission" date="2016-10" db="EMBL/GenBank/DDBJ databases">
        <authorList>
            <person name="Varghese N."/>
            <person name="Submissions S."/>
        </authorList>
    </citation>
    <scope>NUCLEOTIDE SEQUENCE [LARGE SCALE GENOMIC DNA]</scope>
    <source>
        <strain evidence="10">DSM 45459</strain>
    </source>
</reference>
<comment type="similarity">
    <text evidence="4 7">Belongs to the glucosamine/galactosamine-6-phosphate isomerase family. 6-phosphogluconolactonase subfamily.</text>
</comment>
<evidence type="ECO:0000256" key="6">
    <source>
        <dbReference type="ARBA" id="ARBA00020337"/>
    </source>
</evidence>
<evidence type="ECO:0000256" key="7">
    <source>
        <dbReference type="RuleBase" id="RU365095"/>
    </source>
</evidence>
<dbReference type="EMBL" id="FNKO01000001">
    <property type="protein sequence ID" value="SDQ11752.1"/>
    <property type="molecule type" value="Genomic_DNA"/>
</dbReference>
<evidence type="ECO:0000313" key="10">
    <source>
        <dbReference type="Proteomes" id="UP000199301"/>
    </source>
</evidence>
<dbReference type="InterPro" id="IPR005900">
    <property type="entry name" value="6-phosphogluconolactonase_DevB"/>
</dbReference>
<dbReference type="AlphaFoldDB" id="A0A1H0Y9H9"/>
<dbReference type="OrthoDB" id="9810967at2"/>
<dbReference type="InterPro" id="IPR037171">
    <property type="entry name" value="NagB/RpiA_transferase-like"/>
</dbReference>
<dbReference type="SUPFAM" id="SSF100950">
    <property type="entry name" value="NagB/RpiA/CoA transferase-like"/>
    <property type="match status" value="1"/>
</dbReference>
<gene>
    <name evidence="7" type="primary">pgl</name>
    <name evidence="9" type="ORF">SAMN04489718_0309</name>
</gene>
<dbReference type="CDD" id="cd01400">
    <property type="entry name" value="6PGL"/>
    <property type="match status" value="1"/>
</dbReference>
<dbReference type="InterPro" id="IPR006148">
    <property type="entry name" value="Glc/Gal-6P_isomerase"/>
</dbReference>
<feature type="domain" description="Glucosamine/galactosamine-6-phosphate isomerase" evidence="8">
    <location>
        <begin position="11"/>
        <end position="240"/>
    </location>
</feature>
<dbReference type="GO" id="GO:0006098">
    <property type="term" value="P:pentose-phosphate shunt"/>
    <property type="evidence" value="ECO:0007669"/>
    <property type="project" value="UniProtKB-UniPathway"/>
</dbReference>
<evidence type="ECO:0000259" key="8">
    <source>
        <dbReference type="Pfam" id="PF01182"/>
    </source>
</evidence>
<dbReference type="InterPro" id="IPR039104">
    <property type="entry name" value="6PGL"/>
</dbReference>
<comment type="function">
    <text evidence="2 7">Hydrolysis of 6-phosphogluconolactone to 6-phosphogluconate.</text>
</comment>
<accession>A0A1H0Y9H9</accession>
<sequence>MSNDEVMVHSDADVLTAAAAARLITRIVDAQRARGVASIVLTGGGTGIGVLRKVRESPANAAVDWSAVNVFWGDERFLPEGDGERNETQAREALLDHVPVDPRRVHPMAPSDGRFGSDVDAAAEHYAEVLGALAEAGSDRPVPRFDVLMLGVGEEGHTASLFPATPYVRDTEHVVVGVHDCPKPPAERISLTLPAIGSAAEVWLMTGGAGKAEAVSRALGGAHAVDIPAAGARGRERTLWLLDRQAAADSAAVTAPATPEQGITPP</sequence>
<keyword evidence="7" id="KW-0378">Hydrolase</keyword>
<evidence type="ECO:0000256" key="1">
    <source>
        <dbReference type="ARBA" id="ARBA00000832"/>
    </source>
</evidence>
<dbReference type="NCBIfam" id="TIGR01198">
    <property type="entry name" value="pgl"/>
    <property type="match status" value="1"/>
</dbReference>
<evidence type="ECO:0000256" key="2">
    <source>
        <dbReference type="ARBA" id="ARBA00002681"/>
    </source>
</evidence>
<evidence type="ECO:0000256" key="4">
    <source>
        <dbReference type="ARBA" id="ARBA00010662"/>
    </source>
</evidence>
<name>A0A1H0Y9H9_9ACTN</name>
<dbReference type="STRING" id="995062.SAMN04489718_0309"/>
<organism evidence="9 10">
    <name type="scientific">Actinopolyspora saharensis</name>
    <dbReference type="NCBI Taxonomy" id="995062"/>
    <lineage>
        <taxon>Bacteria</taxon>
        <taxon>Bacillati</taxon>
        <taxon>Actinomycetota</taxon>
        <taxon>Actinomycetes</taxon>
        <taxon>Actinopolysporales</taxon>
        <taxon>Actinopolysporaceae</taxon>
        <taxon>Actinopolyspora</taxon>
    </lineage>
</organism>
<comment type="pathway">
    <text evidence="3 7">Carbohydrate degradation; pentose phosphate pathway; D-ribulose 5-phosphate from D-glucose 6-phosphate (oxidative stage): step 2/3.</text>
</comment>
<dbReference type="EC" id="3.1.1.31" evidence="5 7"/>
<dbReference type="PANTHER" id="PTHR11054">
    <property type="entry name" value="6-PHOSPHOGLUCONOLACTONASE"/>
    <property type="match status" value="1"/>
</dbReference>
<dbReference type="GO" id="GO:0005975">
    <property type="term" value="P:carbohydrate metabolic process"/>
    <property type="evidence" value="ECO:0007669"/>
    <property type="project" value="UniProtKB-UniRule"/>
</dbReference>
<proteinExistence type="inferred from homology"/>
<dbReference type="Gene3D" id="3.40.50.1360">
    <property type="match status" value="1"/>
</dbReference>
<dbReference type="RefSeq" id="WP_092520533.1">
    <property type="nucleotide sequence ID" value="NZ_FNKO01000001.1"/>
</dbReference>
<keyword evidence="10" id="KW-1185">Reference proteome</keyword>
<dbReference type="PANTHER" id="PTHR11054:SF0">
    <property type="entry name" value="6-PHOSPHOGLUCONOLACTONASE"/>
    <property type="match status" value="1"/>
</dbReference>
<evidence type="ECO:0000256" key="5">
    <source>
        <dbReference type="ARBA" id="ARBA00013198"/>
    </source>
</evidence>